<dbReference type="OrthoDB" id="46868at2759"/>
<evidence type="ECO:0000313" key="13">
    <source>
        <dbReference type="Proteomes" id="UP000518752"/>
    </source>
</evidence>
<evidence type="ECO:0000256" key="1">
    <source>
        <dbReference type="ARBA" id="ARBA00004163"/>
    </source>
</evidence>
<evidence type="ECO:0000313" key="12">
    <source>
        <dbReference type="EMBL" id="KAF5389539.1"/>
    </source>
</evidence>
<evidence type="ECO:0000256" key="7">
    <source>
        <dbReference type="ARBA" id="ARBA00023054"/>
    </source>
</evidence>
<evidence type="ECO:0000256" key="2">
    <source>
        <dbReference type="ARBA" id="ARBA00022448"/>
    </source>
</evidence>
<reference evidence="12 13" key="1">
    <citation type="journal article" date="2020" name="ISME J.">
        <title>Uncovering the hidden diversity of litter-decomposition mechanisms in mushroom-forming fungi.</title>
        <authorList>
            <person name="Floudas D."/>
            <person name="Bentzer J."/>
            <person name="Ahren D."/>
            <person name="Johansson T."/>
            <person name="Persson P."/>
            <person name="Tunlid A."/>
        </authorList>
    </citation>
    <scope>NUCLEOTIDE SEQUENCE [LARGE SCALE GENOMIC DNA]</scope>
    <source>
        <strain evidence="12 13">CBS 406.79</strain>
    </source>
</reference>
<evidence type="ECO:0000256" key="4">
    <source>
        <dbReference type="ARBA" id="ARBA00022824"/>
    </source>
</evidence>
<dbReference type="InterPro" id="IPR056173">
    <property type="entry name" value="Sec20_C"/>
</dbReference>
<keyword evidence="7" id="KW-0175">Coiled coil</keyword>
<evidence type="ECO:0000256" key="6">
    <source>
        <dbReference type="ARBA" id="ARBA00022989"/>
    </source>
</evidence>
<keyword evidence="6 10" id="KW-1133">Transmembrane helix</keyword>
<comment type="subcellular location">
    <subcellularLocation>
        <location evidence="1">Endoplasmic reticulum membrane</location>
        <topology evidence="1">Single-pass type IV membrane protein</topology>
    </subcellularLocation>
</comment>
<keyword evidence="2" id="KW-0813">Transport</keyword>
<organism evidence="12 13">
    <name type="scientific">Collybiopsis confluens</name>
    <dbReference type="NCBI Taxonomy" id="2823264"/>
    <lineage>
        <taxon>Eukaryota</taxon>
        <taxon>Fungi</taxon>
        <taxon>Dikarya</taxon>
        <taxon>Basidiomycota</taxon>
        <taxon>Agaricomycotina</taxon>
        <taxon>Agaricomycetes</taxon>
        <taxon>Agaricomycetidae</taxon>
        <taxon>Agaricales</taxon>
        <taxon>Marasmiineae</taxon>
        <taxon>Omphalotaceae</taxon>
        <taxon>Collybiopsis</taxon>
    </lineage>
</organism>
<sequence>MPPLPSTVDSVATQLVSSIRRREFDVTNVQIPRLKACPGPLSLQQNLAAELREDLDALARHIDVTSFVSFAKRHVFNPHKSLDSMVDDQKGQKNRRELRTITEELRESLFTLRKDYRAAMLTSKRAIDTSSLSNRNELFASTTEKSRDTRDVNEKVTFVRLFSDLKTSALTEAYSEDAVMKANNDVTEALQRTLGLMQGELERSVLATQMLDSSIVSLRATSSTHDILSNAMDTSKQLITALEKADWIDRLIIFFGLGVFVLVTLFILKQRIVDRSVRLAFWWTRFLPSGKPLVAVPAYSNSLSLTSTSTAAFSILTTAAASVATSFPSSLSQSNSYDSSASLSPMLASTISTESDMPFVTVVTESASEIESVFESPETERESAVPVALDIHEEL</sequence>
<comment type="caution">
    <text evidence="12">The sequence shown here is derived from an EMBL/GenBank/DDBJ whole genome shotgun (WGS) entry which is preliminary data.</text>
</comment>
<protein>
    <recommendedName>
        <fullName evidence="11">Sec20 C-terminal domain-containing protein</fullName>
    </recommendedName>
</protein>
<dbReference type="GO" id="GO:0005789">
    <property type="term" value="C:endoplasmic reticulum membrane"/>
    <property type="evidence" value="ECO:0007669"/>
    <property type="project" value="UniProtKB-SubCell"/>
</dbReference>
<evidence type="ECO:0000256" key="3">
    <source>
        <dbReference type="ARBA" id="ARBA00022692"/>
    </source>
</evidence>
<comment type="similarity">
    <text evidence="9">Belongs to the SEC20 family.</text>
</comment>
<evidence type="ECO:0000256" key="10">
    <source>
        <dbReference type="SAM" id="Phobius"/>
    </source>
</evidence>
<evidence type="ECO:0000256" key="9">
    <source>
        <dbReference type="ARBA" id="ARBA00037934"/>
    </source>
</evidence>
<dbReference type="GO" id="GO:0005484">
    <property type="term" value="F:SNAP receptor activity"/>
    <property type="evidence" value="ECO:0007669"/>
    <property type="project" value="InterPro"/>
</dbReference>
<accession>A0A8H5HUK0</accession>
<evidence type="ECO:0000256" key="5">
    <source>
        <dbReference type="ARBA" id="ARBA00022892"/>
    </source>
</evidence>
<dbReference type="PANTHER" id="PTHR12825">
    <property type="entry name" value="BNIP1-RELATED"/>
    <property type="match status" value="1"/>
</dbReference>
<dbReference type="PANTHER" id="PTHR12825:SF0">
    <property type="entry name" value="VESICLE TRANSPORT PROTEIN SEC20"/>
    <property type="match status" value="1"/>
</dbReference>
<dbReference type="GO" id="GO:0006890">
    <property type="term" value="P:retrograde vesicle-mediated transport, Golgi to endoplasmic reticulum"/>
    <property type="evidence" value="ECO:0007669"/>
    <property type="project" value="InterPro"/>
</dbReference>
<proteinExistence type="inferred from homology"/>
<evidence type="ECO:0000256" key="8">
    <source>
        <dbReference type="ARBA" id="ARBA00023136"/>
    </source>
</evidence>
<keyword evidence="13" id="KW-1185">Reference proteome</keyword>
<name>A0A8H5HUK0_9AGAR</name>
<evidence type="ECO:0000259" key="11">
    <source>
        <dbReference type="Pfam" id="PF03908"/>
    </source>
</evidence>
<dbReference type="EMBL" id="JAACJN010000021">
    <property type="protein sequence ID" value="KAF5389539.1"/>
    <property type="molecule type" value="Genomic_DNA"/>
</dbReference>
<feature type="domain" description="Sec20 C-terminal" evidence="11">
    <location>
        <begin position="183"/>
        <end position="272"/>
    </location>
</feature>
<keyword evidence="8 10" id="KW-0472">Membrane</keyword>
<dbReference type="Proteomes" id="UP000518752">
    <property type="component" value="Unassembled WGS sequence"/>
</dbReference>
<dbReference type="GO" id="GO:0031201">
    <property type="term" value="C:SNARE complex"/>
    <property type="evidence" value="ECO:0007669"/>
    <property type="project" value="TreeGrafter"/>
</dbReference>
<gene>
    <name evidence="12" type="ORF">D9757_004076</name>
</gene>
<keyword evidence="3 10" id="KW-0812">Transmembrane</keyword>
<dbReference type="AlphaFoldDB" id="A0A8H5HUK0"/>
<keyword evidence="4" id="KW-0256">Endoplasmic reticulum</keyword>
<dbReference type="InterPro" id="IPR005606">
    <property type="entry name" value="Sec20"/>
</dbReference>
<keyword evidence="5" id="KW-0931">ER-Golgi transport</keyword>
<feature type="transmembrane region" description="Helical" evidence="10">
    <location>
        <begin position="247"/>
        <end position="268"/>
    </location>
</feature>
<dbReference type="Pfam" id="PF03908">
    <property type="entry name" value="Sec20"/>
    <property type="match status" value="1"/>
</dbReference>